<dbReference type="PANTHER" id="PTHR30603">
    <property type="entry name" value="RNA POLYMERASE SIGMA FACTOR RPO"/>
    <property type="match status" value="1"/>
</dbReference>
<proteinExistence type="inferred from homology"/>
<dbReference type="GO" id="GO:0006352">
    <property type="term" value="P:DNA-templated transcription initiation"/>
    <property type="evidence" value="ECO:0007669"/>
    <property type="project" value="InterPro"/>
</dbReference>
<dbReference type="Gene3D" id="1.10.10.10">
    <property type="entry name" value="Winged helix-like DNA-binding domain superfamily/Winged helix DNA-binding domain"/>
    <property type="match status" value="2"/>
</dbReference>
<feature type="domain" description="RNA polymerase sigma-70" evidence="7">
    <location>
        <begin position="197"/>
        <end position="210"/>
    </location>
</feature>
<organism evidence="9 10">
    <name type="scientific">Candidatus Polarisedimenticola svalbardensis</name>
    <dbReference type="NCBI Taxonomy" id="2886004"/>
    <lineage>
        <taxon>Bacteria</taxon>
        <taxon>Pseudomonadati</taxon>
        <taxon>Acidobacteriota</taxon>
        <taxon>Candidatus Polarisedimenticolia</taxon>
        <taxon>Candidatus Polarisedimenticolales</taxon>
        <taxon>Candidatus Polarisedimenticolaceae</taxon>
        <taxon>Candidatus Polarisedimenticola</taxon>
    </lineage>
</organism>
<sequence>MADQREKVGSAVPESTADNLRVYLREMGSLPLLNRQQEITLARRIERGHRRIVGSLAQVPQVGEALEIMAGDDSLWSGPTEMGIQRIQAGMAGIQALEIRLRRLKPGGPAYRRTTWDSARRRVLAARDLRSLGCSADTLDRLVSVALQCGDRPRWPARIRRGMLEMEGAKDILIRSNLRLVASIAKKYANRGVQFLDLIQEGNIGLMKAVDKFEYRRGYKFSTYATWWVRQAVTRAIADQSRTIRVPVHMNEVLGKITRAQVTLVQEHGREPTQDEIAVELRIPVGKLREGLGAGRTAISLDKPIGAENNFTIADMLVDDTTISPFQQAVLANLQLHTRSALKCLTSREATIVRMRFGVGYRRRHTLDEIGCVFTLTRERIRQIESIALNKLRRNPASGALRSFIAN</sequence>
<dbReference type="Pfam" id="PF04539">
    <property type="entry name" value="Sigma70_r3"/>
    <property type="match status" value="1"/>
</dbReference>
<dbReference type="InterPro" id="IPR007624">
    <property type="entry name" value="RNA_pol_sigma70_r3"/>
</dbReference>
<dbReference type="GO" id="GO:0016987">
    <property type="term" value="F:sigma factor activity"/>
    <property type="evidence" value="ECO:0007669"/>
    <property type="project" value="UniProtKB-KW"/>
</dbReference>
<dbReference type="SUPFAM" id="SSF88659">
    <property type="entry name" value="Sigma3 and sigma4 domains of RNA polymerase sigma factors"/>
    <property type="match status" value="2"/>
</dbReference>
<evidence type="ECO:0000256" key="1">
    <source>
        <dbReference type="ARBA" id="ARBA00007788"/>
    </source>
</evidence>
<dbReference type="InterPro" id="IPR000943">
    <property type="entry name" value="RNA_pol_sigma70"/>
</dbReference>
<dbReference type="Pfam" id="PF00140">
    <property type="entry name" value="Sigma70_r1_2"/>
    <property type="match status" value="1"/>
</dbReference>
<dbReference type="Gene3D" id="1.10.601.10">
    <property type="entry name" value="RNA Polymerase Primary Sigma Factor"/>
    <property type="match status" value="2"/>
</dbReference>
<evidence type="ECO:0000256" key="6">
    <source>
        <dbReference type="RuleBase" id="RU362124"/>
    </source>
</evidence>
<evidence type="ECO:0000259" key="8">
    <source>
        <dbReference type="PROSITE" id="PS00716"/>
    </source>
</evidence>
<evidence type="ECO:0000313" key="9">
    <source>
        <dbReference type="EMBL" id="MBD3869291.1"/>
    </source>
</evidence>
<evidence type="ECO:0000256" key="5">
    <source>
        <dbReference type="ARBA" id="ARBA00023163"/>
    </source>
</evidence>
<evidence type="ECO:0000256" key="4">
    <source>
        <dbReference type="ARBA" id="ARBA00023125"/>
    </source>
</evidence>
<dbReference type="Proteomes" id="UP000648239">
    <property type="component" value="Unassembled WGS sequence"/>
</dbReference>
<dbReference type="InterPro" id="IPR007627">
    <property type="entry name" value="RNA_pol_sigma70_r2"/>
</dbReference>
<dbReference type="InterPro" id="IPR007630">
    <property type="entry name" value="RNA_pol_sigma70_r4"/>
</dbReference>
<dbReference type="FunFam" id="1.10.601.10:FF:000001">
    <property type="entry name" value="RNA polymerase sigma factor SigA"/>
    <property type="match status" value="1"/>
</dbReference>
<protein>
    <recommendedName>
        <fullName evidence="6">RNA polymerase sigma factor</fullName>
    </recommendedName>
</protein>
<accession>A0A8J6XYN1</accession>
<dbReference type="PROSITE" id="PS00715">
    <property type="entry name" value="SIGMA70_1"/>
    <property type="match status" value="1"/>
</dbReference>
<dbReference type="GO" id="GO:0003677">
    <property type="term" value="F:DNA binding"/>
    <property type="evidence" value="ECO:0007669"/>
    <property type="project" value="UniProtKB-KW"/>
</dbReference>
<comment type="similarity">
    <text evidence="1 6">Belongs to the sigma-70 factor family.</text>
</comment>
<dbReference type="SUPFAM" id="SSF88946">
    <property type="entry name" value="Sigma2 domain of RNA polymerase sigma factors"/>
    <property type="match status" value="1"/>
</dbReference>
<dbReference type="PRINTS" id="PR00046">
    <property type="entry name" value="SIGMA70FCT"/>
</dbReference>
<dbReference type="PANTHER" id="PTHR30603:SF60">
    <property type="entry name" value="RNA POLYMERASE SIGMA FACTOR RPOD"/>
    <property type="match status" value="1"/>
</dbReference>
<evidence type="ECO:0000259" key="7">
    <source>
        <dbReference type="PROSITE" id="PS00715"/>
    </source>
</evidence>
<dbReference type="InterPro" id="IPR014284">
    <property type="entry name" value="RNA_pol_sigma-70_dom"/>
</dbReference>
<dbReference type="InterPro" id="IPR013324">
    <property type="entry name" value="RNA_pol_sigma_r3/r4-like"/>
</dbReference>
<dbReference type="CDD" id="cd06171">
    <property type="entry name" value="Sigma70_r4"/>
    <property type="match status" value="1"/>
</dbReference>
<dbReference type="Pfam" id="PF04542">
    <property type="entry name" value="Sigma70_r2"/>
    <property type="match status" value="1"/>
</dbReference>
<gene>
    <name evidence="9" type="ORF">IFK94_14315</name>
</gene>
<evidence type="ECO:0000313" key="10">
    <source>
        <dbReference type="Proteomes" id="UP000648239"/>
    </source>
</evidence>
<dbReference type="Pfam" id="PF04545">
    <property type="entry name" value="Sigma70_r4"/>
    <property type="match status" value="1"/>
</dbReference>
<comment type="function">
    <text evidence="6">Sigma factors are initiation factors that promote the attachment of RNA polymerase to specific initiation sites and are then released.</text>
</comment>
<dbReference type="EMBL" id="JACXWD010000073">
    <property type="protein sequence ID" value="MBD3869291.1"/>
    <property type="molecule type" value="Genomic_DNA"/>
</dbReference>
<name>A0A8J6XYN1_9BACT</name>
<keyword evidence="5 6" id="KW-0804">Transcription</keyword>
<reference evidence="9 10" key="1">
    <citation type="submission" date="2020-08" db="EMBL/GenBank/DDBJ databases">
        <title>Acidobacteriota in marine sediments use diverse sulfur dissimilation pathways.</title>
        <authorList>
            <person name="Wasmund K."/>
        </authorList>
    </citation>
    <scope>NUCLEOTIDE SEQUENCE [LARGE SCALE GENOMIC DNA]</scope>
    <source>
        <strain evidence="9">MAG AM4</strain>
    </source>
</reference>
<dbReference type="InterPro" id="IPR036388">
    <property type="entry name" value="WH-like_DNA-bd_sf"/>
</dbReference>
<keyword evidence="3 6" id="KW-0731">Sigma factor</keyword>
<dbReference type="InterPro" id="IPR013325">
    <property type="entry name" value="RNA_pol_sigma_r2"/>
</dbReference>
<evidence type="ECO:0000256" key="3">
    <source>
        <dbReference type="ARBA" id="ARBA00023082"/>
    </source>
</evidence>
<dbReference type="InterPro" id="IPR050239">
    <property type="entry name" value="Sigma-70_RNA_pol_init_factors"/>
</dbReference>
<keyword evidence="4 6" id="KW-0238">DNA-binding</keyword>
<dbReference type="InterPro" id="IPR009042">
    <property type="entry name" value="RNA_pol_sigma70_r1_2"/>
</dbReference>
<dbReference type="AlphaFoldDB" id="A0A8J6XYN1"/>
<dbReference type="NCBIfam" id="TIGR02937">
    <property type="entry name" value="sigma70-ECF"/>
    <property type="match status" value="1"/>
</dbReference>
<comment type="caution">
    <text evidence="9">The sequence shown here is derived from an EMBL/GenBank/DDBJ whole genome shotgun (WGS) entry which is preliminary data.</text>
</comment>
<keyword evidence="2 6" id="KW-0805">Transcription regulation</keyword>
<dbReference type="PROSITE" id="PS00716">
    <property type="entry name" value="SIGMA70_2"/>
    <property type="match status" value="1"/>
</dbReference>
<evidence type="ECO:0000256" key="2">
    <source>
        <dbReference type="ARBA" id="ARBA00023015"/>
    </source>
</evidence>
<feature type="domain" description="RNA polymerase sigma-70" evidence="8">
    <location>
        <begin position="366"/>
        <end position="392"/>
    </location>
</feature>